<dbReference type="Proteomes" id="UP000199126">
    <property type="component" value="Unassembled WGS sequence"/>
</dbReference>
<accession>A0A1H8N437</accession>
<evidence type="ECO:0000313" key="2">
    <source>
        <dbReference type="Proteomes" id="UP000199126"/>
    </source>
</evidence>
<sequence length="223" mass="22997">MTTRHSGSRRAFLGTGAVLAVGAIAGCLGRGFGDDVAESTAESFPSDDVRSIEVRNAVGRVSVRGTATDAVAVRIDKRSQTGRRGLDAVTVGTTLTEGVLRIVASNVDGYLSLTSSLGTIEATDVTGLDHVYTELSEVTVDLLGLRGDVDVGTGMGSVAVGVADDLDLDLLAESGGRVSSNLALSGLRADRSAVSGQLNRGGSRLRVFSEMGEVDLRAIQRTT</sequence>
<dbReference type="RefSeq" id="WP_089820678.1">
    <property type="nucleotide sequence ID" value="NZ_FODV01000001.1"/>
</dbReference>
<evidence type="ECO:0008006" key="3">
    <source>
        <dbReference type="Google" id="ProtNLM"/>
    </source>
</evidence>
<protein>
    <recommendedName>
        <fullName evidence="3">Adhesin</fullName>
    </recommendedName>
</protein>
<dbReference type="OrthoDB" id="328213at2157"/>
<evidence type="ECO:0000313" key="1">
    <source>
        <dbReference type="EMBL" id="SEO24354.1"/>
    </source>
</evidence>
<dbReference type="InterPro" id="IPR006311">
    <property type="entry name" value="TAT_signal"/>
</dbReference>
<proteinExistence type="predicted"/>
<gene>
    <name evidence="1" type="ORF">SAMN04487948_101294</name>
</gene>
<dbReference type="PROSITE" id="PS51257">
    <property type="entry name" value="PROKAR_LIPOPROTEIN"/>
    <property type="match status" value="1"/>
</dbReference>
<organism evidence="1 2">
    <name type="scientific">Halogranum amylolyticum</name>
    <dbReference type="NCBI Taxonomy" id="660520"/>
    <lineage>
        <taxon>Archaea</taxon>
        <taxon>Methanobacteriati</taxon>
        <taxon>Methanobacteriota</taxon>
        <taxon>Stenosarchaea group</taxon>
        <taxon>Halobacteria</taxon>
        <taxon>Halobacteriales</taxon>
        <taxon>Haloferacaceae</taxon>
    </lineage>
</organism>
<name>A0A1H8N437_9EURY</name>
<keyword evidence="2" id="KW-1185">Reference proteome</keyword>
<dbReference type="PROSITE" id="PS51318">
    <property type="entry name" value="TAT"/>
    <property type="match status" value="1"/>
</dbReference>
<reference evidence="2" key="1">
    <citation type="submission" date="2016-10" db="EMBL/GenBank/DDBJ databases">
        <authorList>
            <person name="Varghese N."/>
            <person name="Submissions S."/>
        </authorList>
    </citation>
    <scope>NUCLEOTIDE SEQUENCE [LARGE SCALE GENOMIC DNA]</scope>
    <source>
        <strain evidence="2">CGMCC 1.10121</strain>
    </source>
</reference>
<dbReference type="AlphaFoldDB" id="A0A1H8N437"/>
<dbReference type="EMBL" id="FODV01000001">
    <property type="protein sequence ID" value="SEO24354.1"/>
    <property type="molecule type" value="Genomic_DNA"/>
</dbReference>